<organism evidence="3">
    <name type="scientific">Clastoptera arizonana</name>
    <name type="common">Arizona spittle bug</name>
    <dbReference type="NCBI Taxonomy" id="38151"/>
    <lineage>
        <taxon>Eukaryota</taxon>
        <taxon>Metazoa</taxon>
        <taxon>Ecdysozoa</taxon>
        <taxon>Arthropoda</taxon>
        <taxon>Hexapoda</taxon>
        <taxon>Insecta</taxon>
        <taxon>Pterygota</taxon>
        <taxon>Neoptera</taxon>
        <taxon>Paraneoptera</taxon>
        <taxon>Hemiptera</taxon>
        <taxon>Auchenorrhyncha</taxon>
        <taxon>Cercopoidea</taxon>
        <taxon>Clastopteridae</taxon>
        <taxon>Clastoptera</taxon>
    </lineage>
</organism>
<feature type="non-terminal residue" evidence="3">
    <location>
        <position position="272"/>
    </location>
</feature>
<accession>A0A1B6DI76</accession>
<evidence type="ECO:0000256" key="2">
    <source>
        <dbReference type="SAM" id="SignalP"/>
    </source>
</evidence>
<protein>
    <submittedName>
        <fullName evidence="3">Uncharacterized protein</fullName>
    </submittedName>
</protein>
<gene>
    <name evidence="3" type="ORF">g.31504</name>
</gene>
<sequence>MGSPLYLVVLICLTAIVESRECKKVRGVEGFSFEEFNQYQYNYVLVPNTEEGRTWRSAKKTGLKLYGKLFSAFTINKFDDTQVNNNYAIERTDGYKAFESVLDRGQKTGVTLTKQFYAYVPKKYVQFYVCPSIETPQDLRYAVVFGNTKITRSLVKEMLINDLQQRFDGKLIVIGSMKGKKFAAGLEEKKLAYINVTANVSSLDDLGDLNDGNDQLLDAELVSDEVYKYLNGEYNDHETDDGETGDDETDDGETGDDETDDGETGDDETDDG</sequence>
<feature type="compositionally biased region" description="Acidic residues" evidence="1">
    <location>
        <begin position="238"/>
        <end position="272"/>
    </location>
</feature>
<keyword evidence="2" id="KW-0732">Signal</keyword>
<feature type="chain" id="PRO_5008581276" evidence="2">
    <location>
        <begin position="20"/>
        <end position="272"/>
    </location>
</feature>
<reference evidence="3" key="1">
    <citation type="submission" date="2015-12" db="EMBL/GenBank/DDBJ databases">
        <title>De novo transcriptome assembly of four potential Pierce s Disease insect vectors from Arizona vineyards.</title>
        <authorList>
            <person name="Tassone E.E."/>
        </authorList>
    </citation>
    <scope>NUCLEOTIDE SEQUENCE</scope>
</reference>
<feature type="region of interest" description="Disordered" evidence="1">
    <location>
        <begin position="233"/>
        <end position="272"/>
    </location>
</feature>
<proteinExistence type="predicted"/>
<name>A0A1B6DI76_9HEMI</name>
<evidence type="ECO:0000313" key="3">
    <source>
        <dbReference type="EMBL" id="JAS25396.1"/>
    </source>
</evidence>
<dbReference type="EMBL" id="GEDC01011902">
    <property type="protein sequence ID" value="JAS25396.1"/>
    <property type="molecule type" value="Transcribed_RNA"/>
</dbReference>
<dbReference type="AlphaFoldDB" id="A0A1B6DI76"/>
<evidence type="ECO:0000256" key="1">
    <source>
        <dbReference type="SAM" id="MobiDB-lite"/>
    </source>
</evidence>
<feature type="signal peptide" evidence="2">
    <location>
        <begin position="1"/>
        <end position="19"/>
    </location>
</feature>